<sequence length="186" mass="21902">MTDKKTLFNVLYKIAKEFNEKNILWAVGASILLNHYNLIDEINDIDIFVHEDHIEKADALLKKLGNKKEREKVGTYSTKYFYEYVIDHIDIDVMAGFVINHGSGQYNYIFDEKSITAYMHMGEIQVPLTALEDWYVIYNLIPNRQYKVKLIEDYLNKNKVIHPYLLKRALNNHLPKKVEKNIHGLL</sequence>
<comment type="caution">
    <text evidence="1">The sequence shown here is derived from an EMBL/GenBank/DDBJ whole genome shotgun (WGS) entry which is preliminary data.</text>
</comment>
<dbReference type="Proteomes" id="UP000216024">
    <property type="component" value="Unassembled WGS sequence"/>
</dbReference>
<reference evidence="1 2" key="1">
    <citation type="submission" date="2017-06" db="EMBL/GenBank/DDBJ databases">
        <title>Draft genome sequence of anaerobic fermentative bacterium Anaeromicrobium sediminis DY2726D isolated from West Pacific Ocean sediments.</title>
        <authorList>
            <person name="Zeng X."/>
        </authorList>
    </citation>
    <scope>NUCLEOTIDE SEQUENCE [LARGE SCALE GENOMIC DNA]</scope>
    <source>
        <strain evidence="1 2">DY2726D</strain>
    </source>
</reference>
<proteinExistence type="predicted"/>
<keyword evidence="2" id="KW-1185">Reference proteome</keyword>
<dbReference type="RefSeq" id="WP_095131623.1">
    <property type="nucleotide sequence ID" value="NZ_NIBG01000003.1"/>
</dbReference>
<protein>
    <recommendedName>
        <fullName evidence="3">Nucleotidyltransferase family protein</fullName>
    </recommendedName>
</protein>
<organism evidence="1 2">
    <name type="scientific">Anaeromicrobium sediminis</name>
    <dbReference type="NCBI Taxonomy" id="1478221"/>
    <lineage>
        <taxon>Bacteria</taxon>
        <taxon>Bacillati</taxon>
        <taxon>Bacillota</taxon>
        <taxon>Clostridia</taxon>
        <taxon>Peptostreptococcales</taxon>
        <taxon>Thermotaleaceae</taxon>
        <taxon>Anaeromicrobium</taxon>
    </lineage>
</organism>
<evidence type="ECO:0008006" key="3">
    <source>
        <dbReference type="Google" id="ProtNLM"/>
    </source>
</evidence>
<evidence type="ECO:0000313" key="1">
    <source>
        <dbReference type="EMBL" id="PAB60268.1"/>
    </source>
</evidence>
<name>A0A267MMW8_9FIRM</name>
<dbReference type="SUPFAM" id="SSF81301">
    <property type="entry name" value="Nucleotidyltransferase"/>
    <property type="match status" value="1"/>
</dbReference>
<dbReference type="AlphaFoldDB" id="A0A267MMW8"/>
<evidence type="ECO:0000313" key="2">
    <source>
        <dbReference type="Proteomes" id="UP000216024"/>
    </source>
</evidence>
<dbReference type="OrthoDB" id="2351919at2"/>
<accession>A0A267MMW8</accession>
<dbReference type="EMBL" id="NIBG01000003">
    <property type="protein sequence ID" value="PAB60268.1"/>
    <property type="molecule type" value="Genomic_DNA"/>
</dbReference>
<dbReference type="Gene3D" id="3.30.460.40">
    <property type="match status" value="1"/>
</dbReference>
<dbReference type="InterPro" id="IPR043519">
    <property type="entry name" value="NT_sf"/>
</dbReference>
<gene>
    <name evidence="1" type="ORF">CCE28_05040</name>
</gene>